<accession>A0A1X7SVB0</accession>
<proteinExistence type="predicted"/>
<reference evidence="1" key="1">
    <citation type="submission" date="2017-05" db="UniProtKB">
        <authorList>
            <consortium name="EnsemblMetazoa"/>
        </authorList>
    </citation>
    <scope>IDENTIFICATION</scope>
</reference>
<dbReference type="AlphaFoldDB" id="A0A1X7SVB0"/>
<dbReference type="InParanoid" id="A0A1X7SVB0"/>
<name>A0A1X7SVB0_AMPQE</name>
<organism evidence="1">
    <name type="scientific">Amphimedon queenslandica</name>
    <name type="common">Sponge</name>
    <dbReference type="NCBI Taxonomy" id="400682"/>
    <lineage>
        <taxon>Eukaryota</taxon>
        <taxon>Metazoa</taxon>
        <taxon>Porifera</taxon>
        <taxon>Demospongiae</taxon>
        <taxon>Heteroscleromorpha</taxon>
        <taxon>Haplosclerida</taxon>
        <taxon>Niphatidae</taxon>
        <taxon>Amphimedon</taxon>
    </lineage>
</organism>
<evidence type="ECO:0000313" key="1">
    <source>
        <dbReference type="EnsemblMetazoa" id="Aqu2.1.06084_001"/>
    </source>
</evidence>
<protein>
    <submittedName>
        <fullName evidence="1">Uncharacterized protein</fullName>
    </submittedName>
</protein>
<sequence>SLLFSICTLITDICSCSSAISLLISINDSF</sequence>
<dbReference type="EnsemblMetazoa" id="Aqu2.1.06084_001">
    <property type="protein sequence ID" value="Aqu2.1.06084_001"/>
    <property type="gene ID" value="Aqu2.1.06084"/>
</dbReference>